<dbReference type="InterPro" id="IPR044060">
    <property type="entry name" value="Bacterial_rp_domain"/>
</dbReference>
<protein>
    <recommendedName>
        <fullName evidence="6">GLUG domain-containing protein</fullName>
    </recommendedName>
</protein>
<evidence type="ECO:0000259" key="3">
    <source>
        <dbReference type="Pfam" id="PF18998"/>
    </source>
</evidence>
<dbReference type="Proteomes" id="UP000473278">
    <property type="component" value="Unassembled WGS sequence"/>
</dbReference>
<dbReference type="GO" id="GO:0008270">
    <property type="term" value="F:zinc ion binding"/>
    <property type="evidence" value="ECO:0007669"/>
    <property type="project" value="InterPro"/>
</dbReference>
<feature type="chain" id="PRO_5026984863" description="GLUG domain-containing protein" evidence="1">
    <location>
        <begin position="24"/>
        <end position="758"/>
    </location>
</feature>
<dbReference type="Gene3D" id="2.160.20.110">
    <property type="match status" value="2"/>
</dbReference>
<sequence length="758" mass="79785">MKKFTLVSLAIASLLLISCKSPTGDEGTEKFRLNISVEPLEAGAVSPVQGEYDKGEKVQLIATPNEHWVFLQWGGDHTGTISTTTITMDKDKTITALFNAREYPLNISIEGQGSVGERVVQQKNDGYEAGTLVELTAVADEGWLFQEWQGALTGTENPATITINAETIVTAIFARKNYGLTVSVEGEGTVSEEVIPAKTTDYPYQTTVQLTANPAEGWEFSHWSGDVTGETNPVQITIEGDSEVTAVFIKRYFTVTISYSGAGSTFIDLITGNRSGDQYEYGSVISIRVQPYDNWEFIRWEGDLSGTENPMEVTVTGNITATAVMKQTLFDGEGTISNPYLITTLDQLQAVSSFIDKHFRQVNNIDASETEYWNEGRGFQPIAFIGIGSFTGSYDGGGFTISGLTVDLSGGIYLENTTAGLFGRIQNAQIKDLTLTNINITSVPGVPVGGLAGWATSGSTIQNVHVTGQITGNDNIGGLVGIAETVLISGSSTDVAVNGNNSVGGLVGYSGLAWIYNSQAMGSVTGIQSVGGLIGNRQVGEMISYSSAKGDVSGAVNVGGLIGSSFNTVGPVLVSYATGNVTGEQNVGGLIGIYNGSGLINQGYASGSVTSTNNGSFAGGLIGRLLSGELSKSYALGDVSGYSGVGGAIGRNDTDGSVTETYAAGRVTATQFYGGLMGVNQGVLNASYWDTETSGQAGPVWDPYQGVNNATGLTTSEMTGTNAQLNMSEFDWLTTWKTGTGYPVFKTTTPKAVTYSKR</sequence>
<evidence type="ECO:0000259" key="2">
    <source>
        <dbReference type="Pfam" id="PF05342"/>
    </source>
</evidence>
<feature type="domain" description="Bacterial repeat" evidence="3">
    <location>
        <begin position="271"/>
        <end position="324"/>
    </location>
</feature>
<dbReference type="GO" id="GO:0004222">
    <property type="term" value="F:metalloendopeptidase activity"/>
    <property type="evidence" value="ECO:0007669"/>
    <property type="project" value="InterPro"/>
</dbReference>
<evidence type="ECO:0000313" key="4">
    <source>
        <dbReference type="EMBL" id="NGP75277.1"/>
    </source>
</evidence>
<evidence type="ECO:0000256" key="1">
    <source>
        <dbReference type="SAM" id="SignalP"/>
    </source>
</evidence>
<keyword evidence="5" id="KW-1185">Reference proteome</keyword>
<dbReference type="EMBL" id="JAALLT010000001">
    <property type="protein sequence ID" value="NGP75277.1"/>
    <property type="molecule type" value="Genomic_DNA"/>
</dbReference>
<feature type="domain" description="Bacterial repeat" evidence="3">
    <location>
        <begin position="178"/>
        <end position="248"/>
    </location>
</feature>
<evidence type="ECO:0008006" key="6">
    <source>
        <dbReference type="Google" id="ProtNLM"/>
    </source>
</evidence>
<gene>
    <name evidence="4" type="ORF">G3570_01420</name>
</gene>
<evidence type="ECO:0000313" key="5">
    <source>
        <dbReference type="Proteomes" id="UP000473278"/>
    </source>
</evidence>
<organism evidence="4 5">
    <name type="scientific">Halalkalibaculum roseum</name>
    <dbReference type="NCBI Taxonomy" id="2709311"/>
    <lineage>
        <taxon>Bacteria</taxon>
        <taxon>Pseudomonadati</taxon>
        <taxon>Balneolota</taxon>
        <taxon>Balneolia</taxon>
        <taxon>Balneolales</taxon>
        <taxon>Balneolaceae</taxon>
        <taxon>Halalkalibaculum</taxon>
    </lineage>
</organism>
<dbReference type="InterPro" id="IPR008006">
    <property type="entry name" value="Peptidase_M26_N_dom"/>
</dbReference>
<dbReference type="RefSeq" id="WP_165138440.1">
    <property type="nucleotide sequence ID" value="NZ_JAALLT010000001.1"/>
</dbReference>
<proteinExistence type="predicted"/>
<name>A0A6M1SXI6_9BACT</name>
<reference evidence="4 5" key="1">
    <citation type="submission" date="2020-02" db="EMBL/GenBank/DDBJ databases">
        <title>Balneolaceae bacterium YR4-1, complete genome.</title>
        <authorList>
            <person name="Li Y."/>
            <person name="Wu S."/>
        </authorList>
    </citation>
    <scope>NUCLEOTIDE SEQUENCE [LARGE SCALE GENOMIC DNA]</scope>
    <source>
        <strain evidence="4 5">YR4-1</strain>
    </source>
</reference>
<comment type="caution">
    <text evidence="4">The sequence shown here is derived from an EMBL/GenBank/DDBJ whole genome shotgun (WGS) entry which is preliminary data.</text>
</comment>
<dbReference type="PROSITE" id="PS51257">
    <property type="entry name" value="PROKAR_LIPOPROTEIN"/>
    <property type="match status" value="1"/>
</dbReference>
<keyword evidence="1" id="KW-0732">Signal</keyword>
<dbReference type="AlphaFoldDB" id="A0A6M1SXI6"/>
<dbReference type="GO" id="GO:0016020">
    <property type="term" value="C:membrane"/>
    <property type="evidence" value="ECO:0007669"/>
    <property type="project" value="InterPro"/>
</dbReference>
<dbReference type="Pfam" id="PF05342">
    <property type="entry name" value="Peptidase_M26_N"/>
    <property type="match status" value="1"/>
</dbReference>
<feature type="signal peptide" evidence="1">
    <location>
        <begin position="1"/>
        <end position="23"/>
    </location>
</feature>
<dbReference type="Pfam" id="PF18998">
    <property type="entry name" value="Flg_new_2"/>
    <property type="match status" value="4"/>
</dbReference>
<feature type="domain" description="Peptidase M26 N-terminal" evidence="2">
    <location>
        <begin position="414"/>
        <end position="468"/>
    </location>
</feature>
<accession>A0A6M1SXI6</accession>
<feature type="domain" description="Bacterial repeat" evidence="3">
    <location>
        <begin position="34"/>
        <end position="100"/>
    </location>
</feature>
<feature type="domain" description="Bacterial repeat" evidence="3">
    <location>
        <begin position="105"/>
        <end position="176"/>
    </location>
</feature>